<dbReference type="Proteomes" id="UP001218629">
    <property type="component" value="Chromosome"/>
</dbReference>
<keyword evidence="3" id="KW-0378">Hydrolase</keyword>
<evidence type="ECO:0000313" key="4">
    <source>
        <dbReference type="Proteomes" id="UP001218629"/>
    </source>
</evidence>
<dbReference type="RefSeq" id="WP_275307123.1">
    <property type="nucleotide sequence ID" value="NZ_CP095749.1"/>
</dbReference>
<feature type="domain" description="HNH nuclease" evidence="2">
    <location>
        <begin position="79"/>
        <end position="124"/>
    </location>
</feature>
<dbReference type="Pfam" id="PF01844">
    <property type="entry name" value="HNH"/>
    <property type="match status" value="1"/>
</dbReference>
<evidence type="ECO:0000256" key="1">
    <source>
        <dbReference type="SAM" id="MobiDB-lite"/>
    </source>
</evidence>
<gene>
    <name evidence="3" type="ORF">MOV08_10045</name>
</gene>
<keyword evidence="3" id="KW-0255">Endonuclease</keyword>
<dbReference type="SMART" id="SM00507">
    <property type="entry name" value="HNHc"/>
    <property type="match status" value="1"/>
</dbReference>
<name>A0ABY8A3P7_9ACTN</name>
<sequence>MEFTSDHCANCDAPLPDDLSHRPVLFCSTGCAQLAESIRYRRKLRNEGREDDTEAMYGFRMKFLQALAGGYRNIRTRPEVRQAVIERAAGSCEMCGAPGAEVDHIDGPSPEPENLQLLCLDCHHAKTEARLRPASAEERAHIEHIFATRVMPAEPARLCDSSEWVASWRGLRRERAARLRARGIAGSLRTVQKGAKPHQRSTPLTQPVPPPPRRPESSRTMRPLDFYPARNGKGMLHATVRDGRGAYPHERATAGETASCRRTLLLDTTAEAVTIPAGTLVQDAAGMLKVCQRCLVSAERERTESSIGRARLHLAVDIACRPRKGTPHIVYQDAPQKRRPEGRNPLQPLCGVPFLVENGPVTTFAAGTTIDVLDRRRVCGNCVASAGGWPS</sequence>
<dbReference type="CDD" id="cd00085">
    <property type="entry name" value="HNHc"/>
    <property type="match status" value="1"/>
</dbReference>
<dbReference type="InterPro" id="IPR003615">
    <property type="entry name" value="HNH_nuc"/>
</dbReference>
<dbReference type="GO" id="GO:0004519">
    <property type="term" value="F:endonuclease activity"/>
    <property type="evidence" value="ECO:0007669"/>
    <property type="project" value="UniProtKB-KW"/>
</dbReference>
<dbReference type="InterPro" id="IPR002711">
    <property type="entry name" value="HNH"/>
</dbReference>
<dbReference type="Gene3D" id="1.10.30.50">
    <property type="match status" value="1"/>
</dbReference>
<reference evidence="3 4" key="1">
    <citation type="submission" date="2022-03" db="EMBL/GenBank/DDBJ databases">
        <title>Streptomyces yunnanensis P86,complete genome.</title>
        <authorList>
            <person name="Chen S."/>
            <person name="Zhang Q."/>
        </authorList>
    </citation>
    <scope>NUCLEOTIDE SEQUENCE [LARGE SCALE GENOMIC DNA]</scope>
    <source>
        <strain evidence="3 4">P86</strain>
    </source>
</reference>
<dbReference type="EMBL" id="CP095749">
    <property type="protein sequence ID" value="WEB39577.1"/>
    <property type="molecule type" value="Genomic_DNA"/>
</dbReference>
<proteinExistence type="predicted"/>
<accession>A0ABY8A3P7</accession>
<organism evidence="3 4">
    <name type="scientific">Streptomyces yunnanensis</name>
    <dbReference type="NCBI Taxonomy" id="156453"/>
    <lineage>
        <taxon>Bacteria</taxon>
        <taxon>Bacillati</taxon>
        <taxon>Actinomycetota</taxon>
        <taxon>Actinomycetes</taxon>
        <taxon>Kitasatosporales</taxon>
        <taxon>Streptomycetaceae</taxon>
        <taxon>Streptomyces</taxon>
    </lineage>
</organism>
<protein>
    <submittedName>
        <fullName evidence="3">HNH endonuclease</fullName>
    </submittedName>
</protein>
<feature type="region of interest" description="Disordered" evidence="1">
    <location>
        <begin position="184"/>
        <end position="231"/>
    </location>
</feature>
<evidence type="ECO:0000259" key="2">
    <source>
        <dbReference type="SMART" id="SM00507"/>
    </source>
</evidence>
<evidence type="ECO:0000313" key="3">
    <source>
        <dbReference type="EMBL" id="WEB39577.1"/>
    </source>
</evidence>
<keyword evidence="4" id="KW-1185">Reference proteome</keyword>
<keyword evidence="3" id="KW-0540">Nuclease</keyword>